<organism evidence="2 3">
    <name type="scientific">Venturia effusa</name>
    <dbReference type="NCBI Taxonomy" id="50376"/>
    <lineage>
        <taxon>Eukaryota</taxon>
        <taxon>Fungi</taxon>
        <taxon>Dikarya</taxon>
        <taxon>Ascomycota</taxon>
        <taxon>Pezizomycotina</taxon>
        <taxon>Dothideomycetes</taxon>
        <taxon>Pleosporomycetidae</taxon>
        <taxon>Venturiales</taxon>
        <taxon>Venturiaceae</taxon>
        <taxon>Venturia</taxon>
    </lineage>
</organism>
<proteinExistence type="predicted"/>
<name>A0A517LQA9_9PEZI</name>
<evidence type="ECO:0000313" key="2">
    <source>
        <dbReference type="EMBL" id="QDS77838.1"/>
    </source>
</evidence>
<dbReference type="EMBL" id="CP042202">
    <property type="protein sequence ID" value="QDS77838.1"/>
    <property type="molecule type" value="Genomic_DNA"/>
</dbReference>
<feature type="compositionally biased region" description="Acidic residues" evidence="1">
    <location>
        <begin position="1"/>
        <end position="12"/>
    </location>
</feature>
<sequence length="367" mass="40980">MGDFKDIEDDDPVEHGTMEDSLNRGLFSNPPYACEDQVENPVPAVSQQSGPDVWMGHGYNQGAPRPAVPNSIWDPDDPIIQPNQDAMENRIPNICGRPIGLGQELECHWPGCTTRVCRPCMNRNINDFWTLMESIWLAVCDDCKAFEGKRSRNEYVKRRCICVLNPPHFRHPGAQSQFCLAHTHARWHDVLVLARGEVWRRGQVTFNEPRLIKKKGNGTAKAGAARRAENQRRKNEVLATGHPLGVEVLSSDLVHVPRCPCGKKAGAGQHRAAMSGGGESNHARTNRRDEIRSCVSCYSHYNTATQQRDPRHVFYGALPMANSHGTPTPSIANPGRLSHPHGFAHAVTLNCPRDERTGWVRRGDGFW</sequence>
<gene>
    <name evidence="2" type="ORF">FKW77_006515</name>
</gene>
<reference evidence="2 3" key="1">
    <citation type="submission" date="2019-07" db="EMBL/GenBank/DDBJ databases">
        <title>Finished genome of Venturia effusa.</title>
        <authorList>
            <person name="Young C.A."/>
            <person name="Cox M.P."/>
            <person name="Ganley A.R.D."/>
            <person name="David W.J."/>
        </authorList>
    </citation>
    <scope>NUCLEOTIDE SEQUENCE [LARGE SCALE GENOMIC DNA]</scope>
    <source>
        <strain evidence="3">albino</strain>
    </source>
</reference>
<feature type="compositionally biased region" description="Basic and acidic residues" evidence="1">
    <location>
        <begin position="13"/>
        <end position="22"/>
    </location>
</feature>
<protein>
    <submittedName>
        <fullName evidence="2">Uncharacterized protein</fullName>
    </submittedName>
</protein>
<dbReference type="AlphaFoldDB" id="A0A517LQA9"/>
<dbReference type="OrthoDB" id="10369167at2759"/>
<keyword evidence="3" id="KW-1185">Reference proteome</keyword>
<dbReference type="Proteomes" id="UP000316270">
    <property type="component" value="Chromosome 18"/>
</dbReference>
<feature type="region of interest" description="Disordered" evidence="1">
    <location>
        <begin position="1"/>
        <end position="30"/>
    </location>
</feature>
<evidence type="ECO:0000256" key="1">
    <source>
        <dbReference type="SAM" id="MobiDB-lite"/>
    </source>
</evidence>
<accession>A0A517LQA9</accession>
<evidence type="ECO:0000313" key="3">
    <source>
        <dbReference type="Proteomes" id="UP000316270"/>
    </source>
</evidence>